<keyword evidence="1" id="KW-0238">DNA-binding</keyword>
<gene>
    <name evidence="3" type="ORF">H8R91_02595</name>
    <name evidence="4" type="ORF">H8R91_02655</name>
</gene>
<evidence type="ECO:0000313" key="5">
    <source>
        <dbReference type="Proteomes" id="UP000636755"/>
    </source>
</evidence>
<evidence type="ECO:0000256" key="1">
    <source>
        <dbReference type="ARBA" id="ARBA00023125"/>
    </source>
</evidence>
<protein>
    <submittedName>
        <fullName evidence="3">Helix-turn-helix transcriptional regulator</fullName>
    </submittedName>
</protein>
<dbReference type="CDD" id="cd00093">
    <property type="entry name" value="HTH_XRE"/>
    <property type="match status" value="1"/>
</dbReference>
<dbReference type="EMBL" id="JACOPS010000001">
    <property type="protein sequence ID" value="MBC5727436.1"/>
    <property type="molecule type" value="Genomic_DNA"/>
</dbReference>
<feature type="domain" description="HTH cro/C1-type" evidence="2">
    <location>
        <begin position="7"/>
        <end position="61"/>
    </location>
</feature>
<accession>A0ABR7HJ30</accession>
<sequence length="88" mass="10259">MNYAQNIKSLREDNDLYQKDIAKILGTTQSYYAQYENGKRPLPIEHLITLCKFYNVSADYILGLTKNPKPNWSIKNNININYGNVQMK</sequence>
<dbReference type="Proteomes" id="UP000636755">
    <property type="component" value="Unassembled WGS sequence"/>
</dbReference>
<dbReference type="PANTHER" id="PTHR46558">
    <property type="entry name" value="TRACRIPTIONAL REGULATORY PROTEIN-RELATED-RELATED"/>
    <property type="match status" value="1"/>
</dbReference>
<dbReference type="SUPFAM" id="SSF47413">
    <property type="entry name" value="lambda repressor-like DNA-binding domains"/>
    <property type="match status" value="1"/>
</dbReference>
<dbReference type="InterPro" id="IPR001387">
    <property type="entry name" value="Cro/C1-type_HTH"/>
</dbReference>
<organism evidence="3 5">
    <name type="scientific">Ruminococcus intestinalis</name>
    <dbReference type="NCBI Taxonomy" id="2763066"/>
    <lineage>
        <taxon>Bacteria</taxon>
        <taxon>Bacillati</taxon>
        <taxon>Bacillota</taxon>
        <taxon>Clostridia</taxon>
        <taxon>Eubacteriales</taxon>
        <taxon>Oscillospiraceae</taxon>
        <taxon>Ruminococcus</taxon>
    </lineage>
</organism>
<reference evidence="3 5" key="1">
    <citation type="submission" date="2020-08" db="EMBL/GenBank/DDBJ databases">
        <title>Genome public.</title>
        <authorList>
            <person name="Liu C."/>
            <person name="Sun Q."/>
        </authorList>
    </citation>
    <scope>NUCLEOTIDE SEQUENCE [LARGE SCALE GENOMIC DNA]</scope>
    <source>
        <strain evidence="3 5">NSJ-71</strain>
    </source>
</reference>
<name>A0ABR7HJ30_9FIRM</name>
<dbReference type="InterPro" id="IPR010982">
    <property type="entry name" value="Lambda_DNA-bd_dom_sf"/>
</dbReference>
<dbReference type="EMBL" id="JACOPS010000001">
    <property type="protein sequence ID" value="MBC5727448.1"/>
    <property type="molecule type" value="Genomic_DNA"/>
</dbReference>
<comment type="caution">
    <text evidence="3">The sequence shown here is derived from an EMBL/GenBank/DDBJ whole genome shotgun (WGS) entry which is preliminary data.</text>
</comment>
<dbReference type="Gene3D" id="1.10.260.40">
    <property type="entry name" value="lambda repressor-like DNA-binding domains"/>
    <property type="match status" value="1"/>
</dbReference>
<keyword evidence="5" id="KW-1185">Reference proteome</keyword>
<proteinExistence type="predicted"/>
<dbReference type="PROSITE" id="PS50943">
    <property type="entry name" value="HTH_CROC1"/>
    <property type="match status" value="1"/>
</dbReference>
<dbReference type="PANTHER" id="PTHR46558:SF14">
    <property type="entry name" value="HTH-TYPE TRANSCRIPTIONAL REGULATOR ANSR"/>
    <property type="match status" value="1"/>
</dbReference>
<evidence type="ECO:0000313" key="3">
    <source>
        <dbReference type="EMBL" id="MBC5727436.1"/>
    </source>
</evidence>
<evidence type="ECO:0000313" key="4">
    <source>
        <dbReference type="EMBL" id="MBC5727448.1"/>
    </source>
</evidence>
<evidence type="ECO:0000259" key="2">
    <source>
        <dbReference type="PROSITE" id="PS50943"/>
    </source>
</evidence>
<dbReference type="SMART" id="SM00530">
    <property type="entry name" value="HTH_XRE"/>
    <property type="match status" value="1"/>
</dbReference>
<dbReference type="RefSeq" id="WP_186934754.1">
    <property type="nucleotide sequence ID" value="NZ_JACOPS010000001.1"/>
</dbReference>
<dbReference type="Pfam" id="PF01381">
    <property type="entry name" value="HTH_3"/>
    <property type="match status" value="1"/>
</dbReference>